<keyword evidence="4" id="KW-1185">Reference proteome</keyword>
<keyword evidence="2" id="KW-1133">Transmembrane helix</keyword>
<evidence type="ECO:0000256" key="1">
    <source>
        <dbReference type="SAM" id="MobiDB-lite"/>
    </source>
</evidence>
<evidence type="ECO:0000313" key="3">
    <source>
        <dbReference type="EMBL" id="UUX92171.1"/>
    </source>
</evidence>
<dbReference type="AlphaFoldDB" id="A0A9E7PNJ6"/>
<organism evidence="3 4">
    <name type="scientific">Methanoplanus endosymbiosus</name>
    <dbReference type="NCBI Taxonomy" id="33865"/>
    <lineage>
        <taxon>Archaea</taxon>
        <taxon>Methanobacteriati</taxon>
        <taxon>Methanobacteriota</taxon>
        <taxon>Stenosarchaea group</taxon>
        <taxon>Methanomicrobia</taxon>
        <taxon>Methanomicrobiales</taxon>
        <taxon>Methanomicrobiaceae</taxon>
        <taxon>Methanoplanus</taxon>
    </lineage>
</organism>
<accession>A0A9E7PNJ6</accession>
<dbReference type="EMBL" id="CP096115">
    <property type="protein sequence ID" value="UUX92171.1"/>
    <property type="molecule type" value="Genomic_DNA"/>
</dbReference>
<protein>
    <recommendedName>
        <fullName evidence="5">DUF4129 domain-containing protein</fullName>
    </recommendedName>
</protein>
<reference evidence="3" key="1">
    <citation type="submission" date="2022-04" db="EMBL/GenBank/DDBJ databases">
        <title>Complete genome of Methanoplanus endosymbiosus DSM 3599.</title>
        <authorList>
            <person name="Chen S.-C."/>
            <person name="You Y.-T."/>
            <person name="Zhou Y.-Z."/>
            <person name="Lai M.-C."/>
        </authorList>
    </citation>
    <scope>NUCLEOTIDE SEQUENCE</scope>
    <source>
        <strain evidence="3">DSM 3599</strain>
    </source>
</reference>
<dbReference type="KEGG" id="mend:L6E24_12550"/>
<feature type="compositionally biased region" description="Low complexity" evidence="1">
    <location>
        <begin position="179"/>
        <end position="204"/>
    </location>
</feature>
<feature type="compositionally biased region" description="Polar residues" evidence="1">
    <location>
        <begin position="167"/>
        <end position="178"/>
    </location>
</feature>
<dbReference type="RefSeq" id="WP_257742322.1">
    <property type="nucleotide sequence ID" value="NZ_CP096115.1"/>
</dbReference>
<name>A0A9E7PNJ6_9EURY</name>
<evidence type="ECO:0008006" key="5">
    <source>
        <dbReference type="Google" id="ProtNLM"/>
    </source>
</evidence>
<evidence type="ECO:0000256" key="2">
    <source>
        <dbReference type="SAM" id="Phobius"/>
    </source>
</evidence>
<dbReference type="Proteomes" id="UP001060368">
    <property type="component" value="Chromosome"/>
</dbReference>
<feature type="compositionally biased region" description="Low complexity" evidence="1">
    <location>
        <begin position="212"/>
        <end position="230"/>
    </location>
</feature>
<keyword evidence="2" id="KW-0812">Transmembrane</keyword>
<sequence>MKTDIQRFGVWNRSEKSGNFREPDNTRKCRRYGYFVFLLLLSLLAAPVLADDITFQTDRKDYYFSTGTEAEIAIGYHNDLGNAVSGQLSYKITEGVSSGGFSYSSSNTQSTPMTVPAGSGDFTLNGLYSDSKKDIDVDLSFQYSDGSDSKVVTLGTLTVHFTDDTSGKNQENPQTSTESQSSSSNQQSSSASQQMASQMQQQQNLINQMMGSQAQQPSSAQQALQNSQQSYNSESLKRQMEKMAEENAEEKSALSEAISGDELLGSTEEKLSEEGYEMTSESVNPQSMSDGSFTREYKNSAGDLVTLSGEMSDGEVKSVLESFDPEEQENLIPESLLNNETYRSYCGTLQKEGFASISAAVNYTKDEASFEQVFASFGDVNDVDDPDSLKGLNDPDGSADGNAGNYPKITAKLSPDLEVVNEVELIRDDDYSWLFPVLIILIIAVLAVSGWFAYKKYFSGNSGDAGDENVMADVGKASFDCRKYALNLLDEAESAFAEGDYVPAYGKAGQALRVYLSHHCYDGSEVTNEELFEIIGRIGSYSGDVSHVRNLLDGCSAVEFAKGSADEQQFDEFVRYIRNIIAENKV</sequence>
<proteinExistence type="predicted"/>
<keyword evidence="2" id="KW-0472">Membrane</keyword>
<feature type="region of interest" description="Disordered" evidence="1">
    <location>
        <begin position="161"/>
        <end position="265"/>
    </location>
</feature>
<feature type="compositionally biased region" description="Basic and acidic residues" evidence="1">
    <location>
        <begin position="235"/>
        <end position="253"/>
    </location>
</feature>
<gene>
    <name evidence="3" type="ORF">L6E24_12550</name>
</gene>
<dbReference type="GeneID" id="74308546"/>
<evidence type="ECO:0000313" key="4">
    <source>
        <dbReference type="Proteomes" id="UP001060368"/>
    </source>
</evidence>
<feature type="transmembrane region" description="Helical" evidence="2">
    <location>
        <begin position="433"/>
        <end position="454"/>
    </location>
</feature>
<feature type="region of interest" description="Disordered" evidence="1">
    <location>
        <begin position="385"/>
        <end position="405"/>
    </location>
</feature>